<dbReference type="WBParaSite" id="EVEC_0000135001-mRNA-1">
    <property type="protein sequence ID" value="EVEC_0000135001-mRNA-1"/>
    <property type="gene ID" value="EVEC_0000135001"/>
</dbReference>
<dbReference type="Pfam" id="PF23099">
    <property type="entry name" value="UTP20_C"/>
    <property type="match status" value="1"/>
</dbReference>
<proteinExistence type="predicted"/>
<evidence type="ECO:0000256" key="1">
    <source>
        <dbReference type="SAM" id="MobiDB-lite"/>
    </source>
</evidence>
<evidence type="ECO:0000259" key="3">
    <source>
        <dbReference type="Pfam" id="PF20416"/>
    </source>
</evidence>
<dbReference type="Pfam" id="PF07539">
    <property type="entry name" value="UTP20_N"/>
    <property type="match status" value="1"/>
</dbReference>
<dbReference type="InterPro" id="IPR016024">
    <property type="entry name" value="ARM-type_fold"/>
</dbReference>
<evidence type="ECO:0000313" key="6">
    <source>
        <dbReference type="Proteomes" id="UP000274131"/>
    </source>
</evidence>
<reference evidence="7" key="1">
    <citation type="submission" date="2016-04" db="UniProtKB">
        <authorList>
            <consortium name="WormBaseParasite"/>
        </authorList>
    </citation>
    <scope>IDENTIFICATION</scope>
</reference>
<evidence type="ECO:0000313" key="5">
    <source>
        <dbReference type="EMBL" id="VDD85915.1"/>
    </source>
</evidence>
<gene>
    <name evidence="5" type="ORF">EVEC_LOCUS1058</name>
</gene>
<dbReference type="OrthoDB" id="360653at2759"/>
<evidence type="ECO:0000313" key="7">
    <source>
        <dbReference type="WBParaSite" id="EVEC_0000135001-mRNA-1"/>
    </source>
</evidence>
<dbReference type="InterPro" id="IPR011989">
    <property type="entry name" value="ARM-like"/>
</dbReference>
<dbReference type="InterPro" id="IPR052575">
    <property type="entry name" value="SSU_processome_comp_20"/>
</dbReference>
<dbReference type="Pfam" id="PF20416">
    <property type="entry name" value="UTP20"/>
    <property type="match status" value="1"/>
</dbReference>
<accession>A0A0N4UV93</accession>
<organism evidence="7">
    <name type="scientific">Enterobius vermicularis</name>
    <name type="common">Human pinworm</name>
    <dbReference type="NCBI Taxonomy" id="51028"/>
    <lineage>
        <taxon>Eukaryota</taxon>
        <taxon>Metazoa</taxon>
        <taxon>Ecdysozoa</taxon>
        <taxon>Nematoda</taxon>
        <taxon>Chromadorea</taxon>
        <taxon>Rhabditida</taxon>
        <taxon>Spirurina</taxon>
        <taxon>Oxyuridomorpha</taxon>
        <taxon>Oxyuroidea</taxon>
        <taxon>Oxyuridae</taxon>
        <taxon>Enterobius</taxon>
    </lineage>
</organism>
<feature type="compositionally biased region" description="Basic residues" evidence="1">
    <location>
        <begin position="1414"/>
        <end position="1442"/>
    </location>
</feature>
<dbReference type="InterPro" id="IPR046523">
    <property type="entry name" value="UTP20_dom"/>
</dbReference>
<feature type="domain" description="U3 small nucleolar RNA-associated protein 20" evidence="3">
    <location>
        <begin position="549"/>
        <end position="771"/>
    </location>
</feature>
<evidence type="ECO:0000259" key="4">
    <source>
        <dbReference type="Pfam" id="PF23099"/>
    </source>
</evidence>
<dbReference type="PANTHER" id="PTHR17695">
    <property type="entry name" value="SMALL SUBUNIT PROCESSOME COMPONENT 20 HOMOLOG"/>
    <property type="match status" value="1"/>
</dbReference>
<dbReference type="InterPro" id="IPR011430">
    <property type="entry name" value="UTP20_N"/>
</dbReference>
<name>A0A0N4UV93_ENTVE</name>
<dbReference type="SUPFAM" id="SSF48371">
    <property type="entry name" value="ARM repeat"/>
    <property type="match status" value="1"/>
</dbReference>
<dbReference type="InterPro" id="IPR057525">
    <property type="entry name" value="UTP20_C"/>
</dbReference>
<evidence type="ECO:0000259" key="2">
    <source>
        <dbReference type="Pfam" id="PF07539"/>
    </source>
</evidence>
<keyword evidence="6" id="KW-1185">Reference proteome</keyword>
<dbReference type="STRING" id="51028.A0A0N4UV93"/>
<feature type="region of interest" description="Disordered" evidence="1">
    <location>
        <begin position="1414"/>
        <end position="1448"/>
    </location>
</feature>
<reference evidence="5 6" key="2">
    <citation type="submission" date="2018-10" db="EMBL/GenBank/DDBJ databases">
        <authorList>
            <consortium name="Pathogen Informatics"/>
        </authorList>
    </citation>
    <scope>NUCLEOTIDE SEQUENCE [LARGE SCALE GENOMIC DNA]</scope>
</reference>
<dbReference type="GO" id="GO:0030686">
    <property type="term" value="C:90S preribosome"/>
    <property type="evidence" value="ECO:0007669"/>
    <property type="project" value="TreeGrafter"/>
</dbReference>
<sequence length="1448" mass="163426">MSLLRLFASWSRAPLLFDFFRIYIPSKKFEQETTVLGVICNSLTSMTLSRSDKDCIVDAVLSLLTMSDDSDRRFPKNVHAVDVKMVEGVNFGTAIVLGNLDVVLKFFRTALSQTDFKKRINLDYLEIINRLGSYVKDSQLAQDLMTTLLNCVETLITREEESLQAVLTTISHLAIAVTDTSVLFRHFTQFQSTIKSKDSRLAMGGVLASISQTLISNNSCLADLLNYISELDAYQLKKIDEPDYEKRHAAYLNISKVLGANDAIDSSILQMLAHSYYYHLVESDDLSLRGMASSGLRGLIEYVGSCSLNAKEKTELLESYLIAVVLKGLVCESELIRMDFISALVTLITSFPSHSQLSYLSQLRNSKEVDLDFFENLSHIQLHRRQRAFKRLADNLESGSVCRLIVKMPAAVMQRFLLPLLQPYIKEINSKNSALTDEAVHLLKAIMSVASWKKVIVALIEAFHFDVNVNSGNDTSKDEAELNENENLVESLPQITDQDRIRANVVVVSNAKNRVRSKVISALLPKLKDCAVGKDIITHRRVHVEKSYDENEILQRAPITLATVKLLQKMPQELMDQHLHGVVLKLCELLMSRSINVRKVARKTIIEVVSALGPKYLPFIVKEMKNSSLRGYQIHVMIYSTHAIIFAMQERLSTGDLDPCLKEITEICKMDLFSDVSEKKELGVIIKDVPEAKGLRTFDTYSFLGRFVSVQALGLPVSCLKEVVFDFVIDSHPNAKTMKNVERMLKNYSVGLALNTGVSSLEKLAFSYHMIKDHIDEVISFDAAKKENSTTEGHGRQQSCLILEKEPGRVGMITAKTSMKSRMFVFVEFGLQILTSCLKMGKFDVETTEDISQLDPFVPLIAQCLGLKYDRIVCNAMRSLLFLLKFPLPSLKSQMQSFVDRLFILLADYADLGFAGNKGVVLELSQLIFKAFTKVIKGAPHLTLTSKRLQLLLAYVETDIMDSHKQATAFSLIKAIIGRKFQDEKINNFIKYLSEVAVTSELAYIRIQCRQVIALFLGNHPQCKKPGSYVEFFLNQLEYEHENGRISAIEMLNTVFTTFTESVNDQYCMVAFVKMAVRLVNDDSPKCRRLVALAIRNLFSSVSEAKLNDIYLSVRDWLESKKEQNRRIAALIIIEMGEAMTGKISGNFSDLFSIFRNIFESRALANYSEDTVIAIINSFTAFLKTCQDPSKTAIQEGLLNEVLYNLENYVKYFGSNAVQLSSSMLLGQIFSVVSSSLFSDFFPAPEKLVQWMCWQLKGTNLTAEIAEQASKNIVYLSGVHVAENTVKSVCVKLRSVCKFEVVKFPKEHLRRSCVFKIFAALVLRVEGEDLDDIFNILLPYLYRELGLKNPATGDDGFQNLIREVEKVIIEKVGLESYSKKLTEVQIAAARKAETRKMFRKQEAVVDPSMAALKKQRKNRRKITARKRKLQSMKPYRAVKSKRSIGDAE</sequence>
<dbReference type="EMBL" id="UXUI01007163">
    <property type="protein sequence ID" value="VDD85915.1"/>
    <property type="molecule type" value="Genomic_DNA"/>
</dbReference>
<dbReference type="Proteomes" id="UP000274131">
    <property type="component" value="Unassembled WGS sequence"/>
</dbReference>
<dbReference type="Gene3D" id="1.25.10.10">
    <property type="entry name" value="Leucine-rich Repeat Variant"/>
    <property type="match status" value="2"/>
</dbReference>
<dbReference type="PANTHER" id="PTHR17695:SF11">
    <property type="entry name" value="SMALL SUBUNIT PROCESSOME COMPONENT 20 HOMOLOG"/>
    <property type="match status" value="1"/>
</dbReference>
<dbReference type="GO" id="GO:0032040">
    <property type="term" value="C:small-subunit processome"/>
    <property type="evidence" value="ECO:0007669"/>
    <property type="project" value="TreeGrafter"/>
</dbReference>
<feature type="domain" description="U3 small nucleolar RNA-associated protein 20 C-terminal" evidence="4">
    <location>
        <begin position="1126"/>
        <end position="1430"/>
    </location>
</feature>
<feature type="domain" description="U3 small nucleolar RNA-associated protein 20 N-terminal" evidence="2">
    <location>
        <begin position="2"/>
        <end position="329"/>
    </location>
</feature>
<protein>
    <submittedName>
        <fullName evidence="7">DRIM domain-containing protein</fullName>
    </submittedName>
</protein>